<dbReference type="Gene3D" id="1.25.40.10">
    <property type="entry name" value="Tetratricopeptide repeat domain"/>
    <property type="match status" value="1"/>
</dbReference>
<evidence type="ECO:0008006" key="3">
    <source>
        <dbReference type="Google" id="ProtNLM"/>
    </source>
</evidence>
<keyword evidence="1" id="KW-0812">Transmembrane</keyword>
<reference evidence="2" key="1">
    <citation type="submission" date="2016-10" db="EMBL/GenBank/DDBJ databases">
        <authorList>
            <person name="de Groot N.N."/>
        </authorList>
    </citation>
    <scope>NUCLEOTIDE SEQUENCE</scope>
</reference>
<gene>
    <name evidence="2" type="ORF">MNB_SV-5-659</name>
</gene>
<sequence>MFVEYLEKIKNIENIELYLILIIFIILLLLIFNTISYYYSKKRKIKNLHEFAKDGNIYAQSNLAKKYQKGSDVVKNQTKAAFWYQKAYFSGDEDAKIYLKKLLNR</sequence>
<protein>
    <recommendedName>
        <fullName evidence="3">Beta-lactamase</fullName>
    </recommendedName>
</protein>
<dbReference type="SUPFAM" id="SSF81901">
    <property type="entry name" value="HCP-like"/>
    <property type="match status" value="1"/>
</dbReference>
<dbReference type="InterPro" id="IPR006597">
    <property type="entry name" value="Sel1-like"/>
</dbReference>
<feature type="transmembrane region" description="Helical" evidence="1">
    <location>
        <begin position="17"/>
        <end position="39"/>
    </location>
</feature>
<keyword evidence="1" id="KW-0472">Membrane</keyword>
<keyword evidence="1" id="KW-1133">Transmembrane helix</keyword>
<organism evidence="2">
    <name type="scientific">hydrothermal vent metagenome</name>
    <dbReference type="NCBI Taxonomy" id="652676"/>
    <lineage>
        <taxon>unclassified sequences</taxon>
        <taxon>metagenomes</taxon>
        <taxon>ecological metagenomes</taxon>
    </lineage>
</organism>
<dbReference type="InterPro" id="IPR011990">
    <property type="entry name" value="TPR-like_helical_dom_sf"/>
</dbReference>
<accession>A0A1W1EDE4</accession>
<proteinExistence type="predicted"/>
<dbReference type="EMBL" id="FPKX01000033">
    <property type="protein sequence ID" value="SFZ98028.1"/>
    <property type="molecule type" value="Genomic_DNA"/>
</dbReference>
<evidence type="ECO:0000313" key="2">
    <source>
        <dbReference type="EMBL" id="SFZ98028.1"/>
    </source>
</evidence>
<dbReference type="AlphaFoldDB" id="A0A1W1EDE4"/>
<dbReference type="SMART" id="SM00671">
    <property type="entry name" value="SEL1"/>
    <property type="match status" value="1"/>
</dbReference>
<name>A0A1W1EDE4_9ZZZZ</name>
<evidence type="ECO:0000256" key="1">
    <source>
        <dbReference type="SAM" id="Phobius"/>
    </source>
</evidence>